<dbReference type="InterPro" id="IPR005727">
    <property type="entry name" value="Ribosomal_uL22_bac/chlpt-type"/>
</dbReference>
<dbReference type="SUPFAM" id="SSF54843">
    <property type="entry name" value="Ribosomal protein L22"/>
    <property type="match status" value="1"/>
</dbReference>
<dbReference type="GO" id="GO:0019843">
    <property type="term" value="F:rRNA binding"/>
    <property type="evidence" value="ECO:0007669"/>
    <property type="project" value="UniProtKB-UniRule"/>
</dbReference>
<evidence type="ECO:0000256" key="13">
    <source>
        <dbReference type="RuleBase" id="RU004008"/>
    </source>
</evidence>
<evidence type="ECO:0000313" key="14">
    <source>
        <dbReference type="EMBL" id="MBG6085389.1"/>
    </source>
</evidence>
<dbReference type="NCBIfam" id="TIGR01044">
    <property type="entry name" value="rplV_bact"/>
    <property type="match status" value="1"/>
</dbReference>
<evidence type="ECO:0000256" key="12">
    <source>
        <dbReference type="RuleBase" id="RU004006"/>
    </source>
</evidence>
<evidence type="ECO:0000256" key="9">
    <source>
        <dbReference type="ARBA" id="ARBA00035207"/>
    </source>
</evidence>
<keyword evidence="5 10" id="KW-0694">RNA-binding</keyword>
<gene>
    <name evidence="10" type="primary">rplV</name>
    <name evidence="14" type="ORF">IW252_002156</name>
</gene>
<dbReference type="InterPro" id="IPR036394">
    <property type="entry name" value="Ribosomal_uL22_sf"/>
</dbReference>
<keyword evidence="7 10" id="KW-0687">Ribonucleoprotein</keyword>
<dbReference type="GO" id="GO:0006412">
    <property type="term" value="P:translation"/>
    <property type="evidence" value="ECO:0007669"/>
    <property type="project" value="UniProtKB-UniRule"/>
</dbReference>
<dbReference type="Proteomes" id="UP000625033">
    <property type="component" value="Unassembled WGS sequence"/>
</dbReference>
<evidence type="ECO:0000256" key="10">
    <source>
        <dbReference type="HAMAP-Rule" id="MF_01331"/>
    </source>
</evidence>
<dbReference type="Gene3D" id="3.90.470.10">
    <property type="entry name" value="Ribosomal protein L22/L17"/>
    <property type="match status" value="1"/>
</dbReference>
<evidence type="ECO:0000256" key="3">
    <source>
        <dbReference type="ARBA" id="ARBA00011838"/>
    </source>
</evidence>
<dbReference type="InterPro" id="IPR047867">
    <property type="entry name" value="Ribosomal_uL22_bac/org-type"/>
</dbReference>
<accession>A0A931DAL6</accession>
<dbReference type="RefSeq" id="WP_196836578.1">
    <property type="nucleotide sequence ID" value="NZ_JADOTZ010000001.1"/>
</dbReference>
<evidence type="ECO:0000256" key="11">
    <source>
        <dbReference type="RuleBase" id="RU004005"/>
    </source>
</evidence>
<sequence>MEAKAIARHIRVTPMKARRVVDLVRGKQANEALAILKFAPQGASEPVYKVVASAVANARVAADRAGVAFNEDDLVISQAFVNEGATMKRFQPRAQGRAYRINKRTSHITVVVSTSEKGGEN</sequence>
<comment type="similarity">
    <text evidence="2 10 11">Belongs to the universal ribosomal protein uL22 family.</text>
</comment>
<keyword evidence="15" id="KW-1185">Reference proteome</keyword>
<dbReference type="Pfam" id="PF00237">
    <property type="entry name" value="Ribosomal_L22"/>
    <property type="match status" value="1"/>
</dbReference>
<evidence type="ECO:0000256" key="1">
    <source>
        <dbReference type="ARBA" id="ARBA00003478"/>
    </source>
</evidence>
<evidence type="ECO:0000256" key="8">
    <source>
        <dbReference type="ARBA" id="ARBA00025084"/>
    </source>
</evidence>
<comment type="subunit">
    <text evidence="3 10 12">Part of the 50S ribosomal subunit.</text>
</comment>
<dbReference type="GO" id="GO:0022625">
    <property type="term" value="C:cytosolic large ribosomal subunit"/>
    <property type="evidence" value="ECO:0007669"/>
    <property type="project" value="TreeGrafter"/>
</dbReference>
<dbReference type="PANTHER" id="PTHR13501">
    <property type="entry name" value="CHLOROPLAST 50S RIBOSOMAL PROTEIN L22-RELATED"/>
    <property type="match status" value="1"/>
</dbReference>
<reference evidence="14" key="1">
    <citation type="submission" date="2020-11" db="EMBL/GenBank/DDBJ databases">
        <title>Sequencing the genomes of 1000 actinobacteria strains.</title>
        <authorList>
            <person name="Klenk H.-P."/>
        </authorList>
    </citation>
    <scope>NUCLEOTIDE SEQUENCE</scope>
    <source>
        <strain evidence="14">DSM 26152</strain>
    </source>
</reference>
<dbReference type="HAMAP" id="MF_01331_B">
    <property type="entry name" value="Ribosomal_uL22_B"/>
    <property type="match status" value="1"/>
</dbReference>
<dbReference type="InterPro" id="IPR018260">
    <property type="entry name" value="Ribosomal_uL22_CS"/>
</dbReference>
<keyword evidence="6 10" id="KW-0689">Ribosomal protein</keyword>
<comment type="function">
    <text evidence="8">This protein binds specifically to 23S rRNA; its binding is stimulated by other ribosomal proteins, e.g. L4, L17, and L20. It is important during the early stages of 50S assembly. It makes multiple contacts with different domains of the 23S rRNA in the assembled 50S subunit and ribosome.</text>
</comment>
<proteinExistence type="inferred from homology"/>
<dbReference type="InterPro" id="IPR001063">
    <property type="entry name" value="Ribosomal_uL22"/>
</dbReference>
<organism evidence="14 15">
    <name type="scientific">Zhihengliuella flava</name>
    <dbReference type="NCBI Taxonomy" id="1285193"/>
    <lineage>
        <taxon>Bacteria</taxon>
        <taxon>Bacillati</taxon>
        <taxon>Actinomycetota</taxon>
        <taxon>Actinomycetes</taxon>
        <taxon>Micrococcales</taxon>
        <taxon>Micrococcaceae</taxon>
        <taxon>Zhihengliuella</taxon>
    </lineage>
</organism>
<comment type="function">
    <text evidence="10 13">This protein binds specifically to 23S rRNA; its binding is stimulated by other ribosomal proteins, e.g., L4, L17, and L20. It is important during the early stages of 50S assembly. It makes multiple contacts with different domains of the 23S rRNA in the assembled 50S subunit and ribosome.</text>
</comment>
<evidence type="ECO:0000256" key="7">
    <source>
        <dbReference type="ARBA" id="ARBA00023274"/>
    </source>
</evidence>
<evidence type="ECO:0000256" key="2">
    <source>
        <dbReference type="ARBA" id="ARBA00009451"/>
    </source>
</evidence>
<dbReference type="EMBL" id="JADOTZ010000001">
    <property type="protein sequence ID" value="MBG6085389.1"/>
    <property type="molecule type" value="Genomic_DNA"/>
</dbReference>
<comment type="function">
    <text evidence="1 10">The globular domain of the protein is located near the polypeptide exit tunnel on the outside of the subunit, while an extended beta-hairpin is found that lines the wall of the exit tunnel in the center of the 70S ribosome.</text>
</comment>
<dbReference type="PANTHER" id="PTHR13501:SF8">
    <property type="entry name" value="LARGE RIBOSOMAL SUBUNIT PROTEIN UL22M"/>
    <property type="match status" value="1"/>
</dbReference>
<dbReference type="PROSITE" id="PS00464">
    <property type="entry name" value="RIBOSOMAL_L22"/>
    <property type="match status" value="1"/>
</dbReference>
<protein>
    <recommendedName>
        <fullName evidence="9 10">Large ribosomal subunit protein uL22</fullName>
    </recommendedName>
</protein>
<evidence type="ECO:0000256" key="6">
    <source>
        <dbReference type="ARBA" id="ARBA00022980"/>
    </source>
</evidence>
<evidence type="ECO:0000313" key="15">
    <source>
        <dbReference type="Proteomes" id="UP000625033"/>
    </source>
</evidence>
<evidence type="ECO:0000256" key="4">
    <source>
        <dbReference type="ARBA" id="ARBA00022730"/>
    </source>
</evidence>
<comment type="caution">
    <text evidence="14">The sequence shown here is derived from an EMBL/GenBank/DDBJ whole genome shotgun (WGS) entry which is preliminary data.</text>
</comment>
<keyword evidence="4 10" id="KW-0699">rRNA-binding</keyword>
<evidence type="ECO:0000256" key="5">
    <source>
        <dbReference type="ARBA" id="ARBA00022884"/>
    </source>
</evidence>
<dbReference type="AlphaFoldDB" id="A0A931DAL6"/>
<name>A0A931DAL6_9MICC</name>
<dbReference type="GO" id="GO:0003735">
    <property type="term" value="F:structural constituent of ribosome"/>
    <property type="evidence" value="ECO:0007669"/>
    <property type="project" value="InterPro"/>
</dbReference>
<dbReference type="CDD" id="cd00336">
    <property type="entry name" value="Ribosomal_L22"/>
    <property type="match status" value="1"/>
</dbReference>